<evidence type="ECO:0000256" key="5">
    <source>
        <dbReference type="ARBA" id="ARBA00023016"/>
    </source>
</evidence>
<keyword evidence="6" id="KW-0238">DNA-binding</keyword>
<keyword evidence="8" id="KW-0539">Nucleus</keyword>
<keyword evidence="7" id="KW-0804">Transcription</keyword>
<feature type="region of interest" description="Disordered" evidence="11">
    <location>
        <begin position="218"/>
        <end position="252"/>
    </location>
</feature>
<dbReference type="PRINTS" id="PR00056">
    <property type="entry name" value="HSFDOMAIN"/>
</dbReference>
<dbReference type="Pfam" id="PF00447">
    <property type="entry name" value="HSF_DNA-bind"/>
    <property type="match status" value="1"/>
</dbReference>
<evidence type="ECO:0000313" key="13">
    <source>
        <dbReference type="EMBL" id="KAF4365433.1"/>
    </source>
</evidence>
<evidence type="ECO:0000256" key="9">
    <source>
        <dbReference type="RuleBase" id="RU004020"/>
    </source>
</evidence>
<keyword evidence="3" id="KW-0597">Phosphoprotein</keyword>
<comment type="subunit">
    <text evidence="2">Homotrimer.</text>
</comment>
<evidence type="ECO:0000256" key="10">
    <source>
        <dbReference type="SAM" id="Coils"/>
    </source>
</evidence>
<dbReference type="PROSITE" id="PS00434">
    <property type="entry name" value="HSF_DOMAIN"/>
    <property type="match status" value="1"/>
</dbReference>
<dbReference type="SMART" id="SM00415">
    <property type="entry name" value="HSF"/>
    <property type="match status" value="1"/>
</dbReference>
<organism evidence="13 14">
    <name type="scientific">Cannabis sativa</name>
    <name type="common">Hemp</name>
    <name type="synonym">Marijuana</name>
    <dbReference type="NCBI Taxonomy" id="3483"/>
    <lineage>
        <taxon>Eukaryota</taxon>
        <taxon>Viridiplantae</taxon>
        <taxon>Streptophyta</taxon>
        <taxon>Embryophyta</taxon>
        <taxon>Tracheophyta</taxon>
        <taxon>Spermatophyta</taxon>
        <taxon>Magnoliopsida</taxon>
        <taxon>eudicotyledons</taxon>
        <taxon>Gunneridae</taxon>
        <taxon>Pentapetalae</taxon>
        <taxon>rosids</taxon>
        <taxon>fabids</taxon>
        <taxon>Rosales</taxon>
        <taxon>Cannabaceae</taxon>
        <taxon>Cannabis</taxon>
    </lineage>
</organism>
<evidence type="ECO:0000256" key="2">
    <source>
        <dbReference type="ARBA" id="ARBA00011233"/>
    </source>
</evidence>
<dbReference type="FunFam" id="1.10.10.10:FF:000037">
    <property type="entry name" value="Heat stress transcription factor B-4"/>
    <property type="match status" value="1"/>
</dbReference>
<dbReference type="PANTHER" id="PTHR10015">
    <property type="entry name" value="HEAT SHOCK TRANSCRIPTION FACTOR"/>
    <property type="match status" value="1"/>
</dbReference>
<feature type="compositionally biased region" description="Low complexity" evidence="11">
    <location>
        <begin position="108"/>
        <end position="123"/>
    </location>
</feature>
<feature type="coiled-coil region" evidence="10">
    <location>
        <begin position="145"/>
        <end position="179"/>
    </location>
</feature>
<dbReference type="GO" id="GO:0005634">
    <property type="term" value="C:nucleus"/>
    <property type="evidence" value="ECO:0007669"/>
    <property type="project" value="UniProtKB-SubCell"/>
</dbReference>
<feature type="compositionally biased region" description="Polar residues" evidence="11">
    <location>
        <begin position="124"/>
        <end position="138"/>
    </location>
</feature>
<dbReference type="InterPro" id="IPR000232">
    <property type="entry name" value="HSF_DNA-bd"/>
</dbReference>
<dbReference type="GO" id="GO:0003700">
    <property type="term" value="F:DNA-binding transcription factor activity"/>
    <property type="evidence" value="ECO:0007669"/>
    <property type="project" value="InterPro"/>
</dbReference>
<keyword evidence="4" id="KW-0805">Transcription regulation</keyword>
<evidence type="ECO:0000256" key="3">
    <source>
        <dbReference type="ARBA" id="ARBA00022553"/>
    </source>
</evidence>
<feature type="domain" description="HSF-type DNA-binding" evidence="12">
    <location>
        <begin position="54"/>
        <end position="78"/>
    </location>
</feature>
<keyword evidence="5" id="KW-0346">Stress response</keyword>
<evidence type="ECO:0000256" key="11">
    <source>
        <dbReference type="SAM" id="MobiDB-lite"/>
    </source>
</evidence>
<dbReference type="Gene3D" id="1.10.10.10">
    <property type="entry name" value="Winged helix-like DNA-binding domain superfamily/Winged helix DNA-binding domain"/>
    <property type="match status" value="1"/>
</dbReference>
<feature type="region of interest" description="Disordered" evidence="11">
    <location>
        <begin position="105"/>
        <end position="144"/>
    </location>
</feature>
<dbReference type="InterPro" id="IPR036390">
    <property type="entry name" value="WH_DNA-bd_sf"/>
</dbReference>
<comment type="similarity">
    <text evidence="9">Belongs to the HSF family.</text>
</comment>
<dbReference type="GO" id="GO:0000978">
    <property type="term" value="F:RNA polymerase II cis-regulatory region sequence-specific DNA binding"/>
    <property type="evidence" value="ECO:0007669"/>
    <property type="project" value="TreeGrafter"/>
</dbReference>
<proteinExistence type="inferred from homology"/>
<evidence type="ECO:0000256" key="8">
    <source>
        <dbReference type="ARBA" id="ARBA00023242"/>
    </source>
</evidence>
<dbReference type="InterPro" id="IPR036388">
    <property type="entry name" value="WH-like_DNA-bd_sf"/>
</dbReference>
<dbReference type="SUPFAM" id="SSF46785">
    <property type="entry name" value="Winged helix' DNA-binding domain"/>
    <property type="match status" value="1"/>
</dbReference>
<evidence type="ECO:0000256" key="6">
    <source>
        <dbReference type="ARBA" id="ARBA00023125"/>
    </source>
</evidence>
<dbReference type="EMBL" id="JAATIP010000159">
    <property type="protein sequence ID" value="KAF4365433.1"/>
    <property type="molecule type" value="Genomic_DNA"/>
</dbReference>
<evidence type="ECO:0000256" key="4">
    <source>
        <dbReference type="ARBA" id="ARBA00023015"/>
    </source>
</evidence>
<evidence type="ECO:0000259" key="12">
    <source>
        <dbReference type="PROSITE" id="PS00434"/>
    </source>
</evidence>
<evidence type="ECO:0000256" key="7">
    <source>
        <dbReference type="ARBA" id="ARBA00023163"/>
    </source>
</evidence>
<dbReference type="PANTHER" id="PTHR10015:SF332">
    <property type="entry name" value="HEAT STRESS TRANSCRIPTION FACTOR C-1"/>
    <property type="match status" value="1"/>
</dbReference>
<evidence type="ECO:0000256" key="1">
    <source>
        <dbReference type="ARBA" id="ARBA00004123"/>
    </source>
</evidence>
<evidence type="ECO:0000313" key="14">
    <source>
        <dbReference type="Proteomes" id="UP000525078"/>
    </source>
</evidence>
<dbReference type="AlphaFoldDB" id="A0A7J6F3Y2"/>
<dbReference type="GO" id="GO:0006357">
    <property type="term" value="P:regulation of transcription by RNA polymerase II"/>
    <property type="evidence" value="ECO:0007669"/>
    <property type="project" value="TreeGrafter"/>
</dbReference>
<keyword evidence="10" id="KW-0175">Coiled coil</keyword>
<name>A0A7J6F3Y2_CANSA</name>
<comment type="caution">
    <text evidence="13">The sequence shown here is derived from an EMBL/GenBank/DDBJ whole genome shotgun (WGS) entry which is preliminary data.</text>
</comment>
<dbReference type="GO" id="GO:0034605">
    <property type="term" value="P:cellular response to heat"/>
    <property type="evidence" value="ECO:0007669"/>
    <property type="project" value="TreeGrafter"/>
</dbReference>
<dbReference type="Proteomes" id="UP000525078">
    <property type="component" value="Unassembled WGS sequence"/>
</dbReference>
<protein>
    <recommendedName>
        <fullName evidence="12">HSF-type DNA-binding domain-containing protein</fullName>
    </recommendedName>
</protein>
<gene>
    <name evidence="13" type="ORF">F8388_012798</name>
</gene>
<reference evidence="13 14" key="1">
    <citation type="journal article" date="2020" name="bioRxiv">
        <title>Sequence and annotation of 42 cannabis genomes reveals extensive copy number variation in cannabinoid synthesis and pathogen resistance genes.</title>
        <authorList>
            <person name="Mckernan K.J."/>
            <person name="Helbert Y."/>
            <person name="Kane L.T."/>
            <person name="Ebling H."/>
            <person name="Zhang L."/>
            <person name="Liu B."/>
            <person name="Eaton Z."/>
            <person name="Mclaughlin S."/>
            <person name="Kingan S."/>
            <person name="Baybayan P."/>
            <person name="Concepcion G."/>
            <person name="Jordan M."/>
            <person name="Riva A."/>
            <person name="Barbazuk W."/>
            <person name="Harkins T."/>
        </authorList>
    </citation>
    <scope>NUCLEOTIDE SEQUENCE [LARGE SCALE GENOMIC DNA]</scope>
    <source>
        <strain evidence="14">cv. Jamaican Lion 4</strain>
        <tissue evidence="13">Leaf</tissue>
    </source>
</reference>
<feature type="compositionally biased region" description="Low complexity" evidence="11">
    <location>
        <begin position="218"/>
        <end position="246"/>
    </location>
</feature>
<sequence length="385" mass="42448">MGMEATTSNNVIAPFVMKTYQMVNDPMTDSLISWGHANNSFIVIEPLDFSQKILPAFFKHNNFSSFVRQLNTYGFRKVDPDRWEFANEWFLRGQKHLLKNITRKKHCNNNSGSSSTNTTTTSNRGVISHSTFSASKQLDPTELDDEEIVMEITRLKEEQRTLEEELQGMTKRLETTERRPQQMMAFLYKVVEDPDILPRMMTQNKNHLTEKKRRLAISSATTSSNSSGGGAATAPTTAAGTSTNNSLKTEDEDDVVASEAGFELDSFYNFNQSSSSSPEYPPQPRWGAQRPARFISQEGFYNGYPGNSQNPISAVSVSRVPESMAAMASSSMPAPARFVSGYGNGSSNSNSNSGQLGYFTGVVAGMESSDPAPPPYPFSLFGGGF</sequence>
<comment type="subcellular location">
    <subcellularLocation>
        <location evidence="1">Nucleus</location>
    </subcellularLocation>
</comment>
<accession>A0A7J6F3Y2</accession>